<dbReference type="Proteomes" id="UP000838412">
    <property type="component" value="Chromosome 12"/>
</dbReference>
<feature type="compositionally biased region" description="Basic residues" evidence="1">
    <location>
        <begin position="132"/>
        <end position="141"/>
    </location>
</feature>
<dbReference type="AlphaFoldDB" id="A0A8J9YV99"/>
<evidence type="ECO:0000256" key="1">
    <source>
        <dbReference type="SAM" id="MobiDB-lite"/>
    </source>
</evidence>
<accession>A0A8J9YV99</accession>
<evidence type="ECO:0000313" key="3">
    <source>
        <dbReference type="Proteomes" id="UP000838412"/>
    </source>
</evidence>
<proteinExistence type="predicted"/>
<protein>
    <submittedName>
        <fullName evidence="2">Hypp6550 protein</fullName>
    </submittedName>
</protein>
<feature type="compositionally biased region" description="Basic and acidic residues" evidence="1">
    <location>
        <begin position="142"/>
        <end position="154"/>
    </location>
</feature>
<feature type="region of interest" description="Disordered" evidence="1">
    <location>
        <begin position="99"/>
        <end position="154"/>
    </location>
</feature>
<keyword evidence="3" id="KW-1185">Reference proteome</keyword>
<reference evidence="2" key="1">
    <citation type="submission" date="2022-01" db="EMBL/GenBank/DDBJ databases">
        <authorList>
            <person name="Braso-Vives M."/>
        </authorList>
    </citation>
    <scope>NUCLEOTIDE SEQUENCE</scope>
</reference>
<sequence>MVQHKGKACHPLGEQGDDIVYMDATGNVIGRKVGGKTYCAYELIVRHPKKGHMPILVAHKCPTNIQEKAAIGDDRQAAKDFAKVLLSGLRKTHVSECMGDENSSFSSGMMEEAGQDFNGEVKRKNPISKAPTSKRKKKNKKDKVETAKKTRKEP</sequence>
<evidence type="ECO:0000313" key="2">
    <source>
        <dbReference type="EMBL" id="CAH1242298.1"/>
    </source>
</evidence>
<organism evidence="2 3">
    <name type="scientific">Branchiostoma lanceolatum</name>
    <name type="common">Common lancelet</name>
    <name type="synonym">Amphioxus lanceolatum</name>
    <dbReference type="NCBI Taxonomy" id="7740"/>
    <lineage>
        <taxon>Eukaryota</taxon>
        <taxon>Metazoa</taxon>
        <taxon>Chordata</taxon>
        <taxon>Cephalochordata</taxon>
        <taxon>Leptocardii</taxon>
        <taxon>Amphioxiformes</taxon>
        <taxon>Branchiostomatidae</taxon>
        <taxon>Branchiostoma</taxon>
    </lineage>
</organism>
<dbReference type="EMBL" id="OV696697">
    <property type="protein sequence ID" value="CAH1242298.1"/>
    <property type="molecule type" value="Genomic_DNA"/>
</dbReference>
<name>A0A8J9YV99_BRALA</name>
<gene>
    <name evidence="2" type="primary">Hypp6550</name>
    <name evidence="2" type="ORF">BLAG_LOCUS5602</name>
</gene>